<protein>
    <submittedName>
        <fullName evidence="3">Uncharacterized protein</fullName>
    </submittedName>
</protein>
<accession>A0A927DY83</accession>
<organism evidence="3 4">
    <name type="scientific">Klebsiella pneumoniae</name>
    <dbReference type="NCBI Taxonomy" id="573"/>
    <lineage>
        <taxon>Bacteria</taxon>
        <taxon>Pseudomonadati</taxon>
        <taxon>Pseudomonadota</taxon>
        <taxon>Gammaproteobacteria</taxon>
        <taxon>Enterobacterales</taxon>
        <taxon>Enterobacteriaceae</taxon>
        <taxon>Klebsiella/Raoultella group</taxon>
        <taxon>Klebsiella</taxon>
        <taxon>Klebsiella pneumoniae complex</taxon>
    </lineage>
</organism>
<dbReference type="EMBL" id="JACXTF010000001">
    <property type="protein sequence ID" value="MBD3719824.1"/>
    <property type="molecule type" value="Genomic_DNA"/>
</dbReference>
<evidence type="ECO:0000313" key="4">
    <source>
        <dbReference type="Proteomes" id="UP000622731"/>
    </source>
</evidence>
<gene>
    <name evidence="1" type="ORF">IE987_08555</name>
    <name evidence="3" type="ORF">IE988_10055</name>
    <name evidence="2" type="ORF">IE996_14715</name>
</gene>
<evidence type="ECO:0000313" key="1">
    <source>
        <dbReference type="EMBL" id="MBD3707995.1"/>
    </source>
</evidence>
<sequence length="100" mass="10912">MAPRGNEFTAGDITNAIALGDQHHDQQRADGMTTIAVKIETVSGAKVEFSREVFIWDELNQFERDDIISLLVNGNDDAQAVISVSTGYTLSWSQGENEGP</sequence>
<comment type="caution">
    <text evidence="3">The sequence shown here is derived from an EMBL/GenBank/DDBJ whole genome shotgun (WGS) entry which is preliminary data.</text>
</comment>
<dbReference type="AlphaFoldDB" id="A0A927DY83"/>
<dbReference type="Proteomes" id="UP000657739">
    <property type="component" value="Unassembled WGS sequence"/>
</dbReference>
<dbReference type="Proteomes" id="UP000622731">
    <property type="component" value="Unassembled WGS sequence"/>
</dbReference>
<reference evidence="3" key="1">
    <citation type="submission" date="2020-07" db="EMBL/GenBank/DDBJ databases">
        <title>Clinical and genomic characterization of carbapenemase-producing Enterobacterales causing secondary infections during the COVID-19 crisis at a New York City hospital.</title>
        <authorList>
            <person name="Gomez-Simmonds A."/>
            <person name="Annavajhala M.K."/>
            <person name="Uhlemann A.-C."/>
        </authorList>
    </citation>
    <scope>NUCLEOTIDE SEQUENCE</scope>
    <source>
        <strain evidence="1">NK1593</strain>
        <strain evidence="3">NK1594</strain>
        <strain evidence="2">NK1677</strain>
    </source>
</reference>
<evidence type="ECO:0000313" key="3">
    <source>
        <dbReference type="EMBL" id="MBD3719824.1"/>
    </source>
</evidence>
<dbReference type="EMBL" id="JACXTN010000001">
    <property type="protein sequence ID" value="MBD3709397.1"/>
    <property type="molecule type" value="Genomic_DNA"/>
</dbReference>
<name>A0A927DY83_KLEPN</name>
<evidence type="ECO:0000313" key="2">
    <source>
        <dbReference type="EMBL" id="MBD3709397.1"/>
    </source>
</evidence>
<dbReference type="EMBL" id="JACXTE010000001">
    <property type="protein sequence ID" value="MBD3707995.1"/>
    <property type="molecule type" value="Genomic_DNA"/>
</dbReference>
<dbReference type="Proteomes" id="UP000616340">
    <property type="component" value="Unassembled WGS sequence"/>
</dbReference>
<proteinExistence type="predicted"/>